<keyword evidence="2" id="KW-0805">Transcription regulation</keyword>
<dbReference type="SUPFAM" id="SSF88659">
    <property type="entry name" value="Sigma3 and sigma4 domains of RNA polymerase sigma factors"/>
    <property type="match status" value="1"/>
</dbReference>
<evidence type="ECO:0000256" key="1">
    <source>
        <dbReference type="ARBA" id="ARBA00010641"/>
    </source>
</evidence>
<evidence type="ECO:0000256" key="5">
    <source>
        <dbReference type="SAM" id="MobiDB-lite"/>
    </source>
</evidence>
<keyword evidence="3" id="KW-0731">Sigma factor</keyword>
<gene>
    <name evidence="8" type="ORF">BB934_16225</name>
</gene>
<dbReference type="NCBIfam" id="NF009164">
    <property type="entry name" value="PRK12511.1"/>
    <property type="match status" value="1"/>
</dbReference>
<feature type="compositionally biased region" description="Polar residues" evidence="5">
    <location>
        <begin position="162"/>
        <end position="171"/>
    </location>
</feature>
<dbReference type="EMBL" id="CP016616">
    <property type="protein sequence ID" value="ANY79581.1"/>
    <property type="molecule type" value="Genomic_DNA"/>
</dbReference>
<evidence type="ECO:0000256" key="2">
    <source>
        <dbReference type="ARBA" id="ARBA00023015"/>
    </source>
</evidence>
<name>A0A1B2EHX7_9HYPH</name>
<sequence length="183" mass="20033">MNDTKRTDVIGLLGPLRRYARSLTRDETQAEDLVQDALVRAYERQGSFRAGGNLRGWLLSIMHNTFIDGRRRHLAEARRLEQAAATIETAVPAEQESRIRLQQIQAAFMSLPDDQRAALHLVAVEGLSYQEAATALGVPIGTLMSRLGRARAALRAYEAGSSPAQTSQSGPRPNLRIIGGSDV</sequence>
<feature type="domain" description="RNA polymerase sigma-70 region 2" evidence="6">
    <location>
        <begin position="14"/>
        <end position="73"/>
    </location>
</feature>
<evidence type="ECO:0000313" key="8">
    <source>
        <dbReference type="EMBL" id="ANY79581.1"/>
    </source>
</evidence>
<evidence type="ECO:0000259" key="6">
    <source>
        <dbReference type="Pfam" id="PF04542"/>
    </source>
</evidence>
<reference evidence="8" key="1">
    <citation type="submission" date="2016-07" db="EMBL/GenBank/DDBJ databases">
        <title>Microvirga ossetica sp. nov. a new species of rhizobia isolated from root nodules of the legume species Vicia alpestris Steven originated from North Ossetia region in the Caucasus.</title>
        <authorList>
            <person name="Safronova V.I."/>
            <person name="Kuznetsova I.G."/>
            <person name="Sazanova A.L."/>
            <person name="Belimov A."/>
            <person name="Andronov E."/>
            <person name="Osledkin Y.S."/>
            <person name="Onishchuk O.P."/>
            <person name="Kurchak O.N."/>
            <person name="Shaposhnikov A.I."/>
            <person name="Willems A."/>
            <person name="Tikhonovich I.A."/>
        </authorList>
    </citation>
    <scope>NUCLEOTIDE SEQUENCE [LARGE SCALE GENOMIC DNA]</scope>
    <source>
        <strain evidence="8">V5/3M</strain>
    </source>
</reference>
<dbReference type="NCBIfam" id="TIGR02937">
    <property type="entry name" value="sigma70-ECF"/>
    <property type="match status" value="1"/>
</dbReference>
<comment type="similarity">
    <text evidence="1">Belongs to the sigma-70 factor family. ECF subfamily.</text>
</comment>
<dbReference type="GO" id="GO:0016987">
    <property type="term" value="F:sigma factor activity"/>
    <property type="evidence" value="ECO:0007669"/>
    <property type="project" value="UniProtKB-KW"/>
</dbReference>
<keyword evidence="4" id="KW-0804">Transcription</keyword>
<dbReference type="InterPro" id="IPR013325">
    <property type="entry name" value="RNA_pol_sigma_r2"/>
</dbReference>
<dbReference type="InterPro" id="IPR013249">
    <property type="entry name" value="RNA_pol_sigma70_r4_t2"/>
</dbReference>
<dbReference type="Gene3D" id="1.10.10.10">
    <property type="entry name" value="Winged helix-like DNA-binding domain superfamily/Winged helix DNA-binding domain"/>
    <property type="match status" value="1"/>
</dbReference>
<dbReference type="KEGG" id="moc:BB934_16225"/>
<dbReference type="PANTHER" id="PTHR43133">
    <property type="entry name" value="RNA POLYMERASE ECF-TYPE SIGMA FACTO"/>
    <property type="match status" value="1"/>
</dbReference>
<dbReference type="InterPro" id="IPR013324">
    <property type="entry name" value="RNA_pol_sigma_r3/r4-like"/>
</dbReference>
<evidence type="ECO:0000256" key="3">
    <source>
        <dbReference type="ARBA" id="ARBA00023082"/>
    </source>
</evidence>
<dbReference type="InterPro" id="IPR014284">
    <property type="entry name" value="RNA_pol_sigma-70_dom"/>
</dbReference>
<organism evidence="8">
    <name type="scientific">Microvirga ossetica</name>
    <dbReference type="NCBI Taxonomy" id="1882682"/>
    <lineage>
        <taxon>Bacteria</taxon>
        <taxon>Pseudomonadati</taxon>
        <taxon>Pseudomonadota</taxon>
        <taxon>Alphaproteobacteria</taxon>
        <taxon>Hyphomicrobiales</taxon>
        <taxon>Methylobacteriaceae</taxon>
        <taxon>Microvirga</taxon>
    </lineage>
</organism>
<dbReference type="PANTHER" id="PTHR43133:SF25">
    <property type="entry name" value="RNA POLYMERASE SIGMA FACTOR RFAY-RELATED"/>
    <property type="match status" value="1"/>
</dbReference>
<dbReference type="Pfam" id="PF04542">
    <property type="entry name" value="Sigma70_r2"/>
    <property type="match status" value="1"/>
</dbReference>
<proteinExistence type="inferred from homology"/>
<dbReference type="GO" id="GO:0003677">
    <property type="term" value="F:DNA binding"/>
    <property type="evidence" value="ECO:0007669"/>
    <property type="project" value="InterPro"/>
</dbReference>
<evidence type="ECO:0000256" key="4">
    <source>
        <dbReference type="ARBA" id="ARBA00023163"/>
    </source>
</evidence>
<dbReference type="RefSeq" id="WP_099510598.1">
    <property type="nucleotide sequence ID" value="NZ_CP016616.1"/>
</dbReference>
<dbReference type="InterPro" id="IPR036388">
    <property type="entry name" value="WH-like_DNA-bd_sf"/>
</dbReference>
<dbReference type="CDD" id="cd06171">
    <property type="entry name" value="Sigma70_r4"/>
    <property type="match status" value="1"/>
</dbReference>
<protein>
    <submittedName>
        <fullName evidence="8">RNA polymerase subunit sigma</fullName>
    </submittedName>
</protein>
<feature type="domain" description="RNA polymerase sigma factor 70 region 4 type 2" evidence="7">
    <location>
        <begin position="102"/>
        <end position="154"/>
    </location>
</feature>
<dbReference type="Pfam" id="PF08281">
    <property type="entry name" value="Sigma70_r4_2"/>
    <property type="match status" value="1"/>
</dbReference>
<dbReference type="InterPro" id="IPR007627">
    <property type="entry name" value="RNA_pol_sigma70_r2"/>
</dbReference>
<accession>A0A1B2EHX7</accession>
<evidence type="ECO:0000259" key="7">
    <source>
        <dbReference type="Pfam" id="PF08281"/>
    </source>
</evidence>
<feature type="region of interest" description="Disordered" evidence="5">
    <location>
        <begin position="159"/>
        <end position="183"/>
    </location>
</feature>
<dbReference type="Gene3D" id="1.10.1740.10">
    <property type="match status" value="1"/>
</dbReference>
<dbReference type="AlphaFoldDB" id="A0A1B2EHX7"/>
<dbReference type="GO" id="GO:0006352">
    <property type="term" value="P:DNA-templated transcription initiation"/>
    <property type="evidence" value="ECO:0007669"/>
    <property type="project" value="InterPro"/>
</dbReference>
<dbReference type="OrthoDB" id="9797134at2"/>
<dbReference type="SUPFAM" id="SSF88946">
    <property type="entry name" value="Sigma2 domain of RNA polymerase sigma factors"/>
    <property type="match status" value="1"/>
</dbReference>
<dbReference type="InterPro" id="IPR039425">
    <property type="entry name" value="RNA_pol_sigma-70-like"/>
</dbReference>